<dbReference type="InterPro" id="IPR041489">
    <property type="entry name" value="PDZ_6"/>
</dbReference>
<comment type="caution">
    <text evidence="8">The sequence shown here is derived from an EMBL/GenBank/DDBJ whole genome shotgun (WGS) entry which is preliminary data.</text>
</comment>
<keyword evidence="6" id="KW-1133">Transmembrane helix</keyword>
<proteinExistence type="inferred from homology"/>
<evidence type="ECO:0000313" key="9">
    <source>
        <dbReference type="Proteomes" id="UP000244161"/>
    </source>
</evidence>
<evidence type="ECO:0000256" key="3">
    <source>
        <dbReference type="ARBA" id="ARBA00022801"/>
    </source>
</evidence>
<dbReference type="GO" id="GO:0008236">
    <property type="term" value="F:serine-type peptidase activity"/>
    <property type="evidence" value="ECO:0007669"/>
    <property type="project" value="UniProtKB-KW"/>
</dbReference>
<dbReference type="InterPro" id="IPR036034">
    <property type="entry name" value="PDZ_sf"/>
</dbReference>
<dbReference type="GO" id="GO:0007165">
    <property type="term" value="P:signal transduction"/>
    <property type="evidence" value="ECO:0007669"/>
    <property type="project" value="TreeGrafter"/>
</dbReference>
<evidence type="ECO:0000256" key="6">
    <source>
        <dbReference type="SAM" id="Phobius"/>
    </source>
</evidence>
<dbReference type="PANTHER" id="PTHR32060">
    <property type="entry name" value="TAIL-SPECIFIC PROTEASE"/>
    <property type="match status" value="1"/>
</dbReference>
<dbReference type="Proteomes" id="UP000244161">
    <property type="component" value="Unassembled WGS sequence"/>
</dbReference>
<dbReference type="SMART" id="SM00228">
    <property type="entry name" value="PDZ"/>
    <property type="match status" value="1"/>
</dbReference>
<reference evidence="8 9" key="1">
    <citation type="submission" date="2018-04" db="EMBL/GenBank/DDBJ databases">
        <title>Genomic Encyclopedia of Archaeal and Bacterial Type Strains, Phase II (KMG-II): from individual species to whole genera.</title>
        <authorList>
            <person name="Goeker M."/>
        </authorList>
    </citation>
    <scope>NUCLEOTIDE SEQUENCE [LARGE SCALE GENOMIC DNA]</scope>
    <source>
        <strain evidence="8 9">DSM 18806</strain>
    </source>
</reference>
<accession>A0A2T5IKU0</accession>
<comment type="similarity">
    <text evidence="1 5">Belongs to the peptidase S41A family.</text>
</comment>
<dbReference type="InterPro" id="IPR004447">
    <property type="entry name" value="Peptidase_S41A"/>
</dbReference>
<organism evidence="8 9">
    <name type="scientific">Trichococcus patagoniensis</name>
    <dbReference type="NCBI Taxonomy" id="382641"/>
    <lineage>
        <taxon>Bacteria</taxon>
        <taxon>Bacillati</taxon>
        <taxon>Bacillota</taxon>
        <taxon>Bacilli</taxon>
        <taxon>Lactobacillales</taxon>
        <taxon>Carnobacteriaceae</taxon>
        <taxon>Trichococcus</taxon>
    </lineage>
</organism>
<sequence>MGNNGHKLKNGKKRGVKLSVYILSLIIVAAAAIGGTYAWIGRSVTLPSTEEIIQGTNSSTLDSAAADRIGAVYQTLLNNYVEGVDEEALIEGALSGMVEAVGDPYSQYLNTEASENLDETISASFEGIGAEIMSLNQQIVIVSPIKGSPAEKAGLLPNDIILSADGQALQGLTASEAVALIRGEKGSEVVLEIVRGDQTFKVNIIRDTIPIETVTFELDEEHPEIGIVHVSSFSTPTYDDIVSAVTDLRTQGVTSFVFDFRQNPGGLLDQALKISNMFLNDGDVIMQTQEKDADPNKIVASASEFGDFKITEPTVLLVDEGSASASEIVAGALQESSEIPLVGTTTFGKGTVQTVYPLTETSELKLTVAKWLTPNGNWIHEKGIAVDYEVALPEYATLTIIDSTATYEEGTVSEAVKNVEAMLNAIGYAVEADGYYDEDTVEQVASFQAANELETTGIVTGDTALAIVEQLREVLTENDTQYDKAVEILMGNE</sequence>
<dbReference type="Gene3D" id="3.90.226.10">
    <property type="entry name" value="2-enoyl-CoA Hydratase, Chain A, domain 1"/>
    <property type="match status" value="1"/>
</dbReference>
<keyword evidence="6" id="KW-0812">Transmembrane</keyword>
<dbReference type="Gene3D" id="1.10.101.10">
    <property type="entry name" value="PGBD-like superfamily/PGBD"/>
    <property type="match status" value="1"/>
</dbReference>
<evidence type="ECO:0000256" key="1">
    <source>
        <dbReference type="ARBA" id="ARBA00009179"/>
    </source>
</evidence>
<dbReference type="GO" id="GO:0006508">
    <property type="term" value="P:proteolysis"/>
    <property type="evidence" value="ECO:0007669"/>
    <property type="project" value="UniProtKB-KW"/>
</dbReference>
<dbReference type="InterPro" id="IPR029045">
    <property type="entry name" value="ClpP/crotonase-like_dom_sf"/>
</dbReference>
<dbReference type="Gene3D" id="2.30.42.10">
    <property type="match status" value="1"/>
</dbReference>
<dbReference type="InterPro" id="IPR005151">
    <property type="entry name" value="Tail-specific_protease"/>
</dbReference>
<dbReference type="SUPFAM" id="SSF50156">
    <property type="entry name" value="PDZ domain-like"/>
    <property type="match status" value="1"/>
</dbReference>
<dbReference type="AlphaFoldDB" id="A0A2T5IKU0"/>
<dbReference type="InterPro" id="IPR036365">
    <property type="entry name" value="PGBD-like_sf"/>
</dbReference>
<protein>
    <submittedName>
        <fullName evidence="8">Carboxyl-terminal processing protease</fullName>
    </submittedName>
</protein>
<evidence type="ECO:0000256" key="4">
    <source>
        <dbReference type="ARBA" id="ARBA00022825"/>
    </source>
</evidence>
<keyword evidence="2 5" id="KW-0645">Protease</keyword>
<dbReference type="Pfam" id="PF03572">
    <property type="entry name" value="Peptidase_S41"/>
    <property type="match status" value="1"/>
</dbReference>
<dbReference type="InterPro" id="IPR055210">
    <property type="entry name" value="CtpA/B_N"/>
</dbReference>
<dbReference type="FunFam" id="2.30.42.10:FF:000063">
    <property type="entry name" value="Peptidase, S41 family"/>
    <property type="match status" value="1"/>
</dbReference>
<dbReference type="SUPFAM" id="SSF52096">
    <property type="entry name" value="ClpP/crotonase"/>
    <property type="match status" value="1"/>
</dbReference>
<evidence type="ECO:0000256" key="2">
    <source>
        <dbReference type="ARBA" id="ARBA00022670"/>
    </source>
</evidence>
<dbReference type="RefSeq" id="WP_108032472.1">
    <property type="nucleotide sequence ID" value="NZ_QAOM01000008.1"/>
</dbReference>
<keyword evidence="6" id="KW-0472">Membrane</keyword>
<dbReference type="NCBIfam" id="TIGR00225">
    <property type="entry name" value="prc"/>
    <property type="match status" value="1"/>
</dbReference>
<dbReference type="CDD" id="cd06782">
    <property type="entry name" value="cpPDZ_CPP-like"/>
    <property type="match status" value="1"/>
</dbReference>
<dbReference type="InterPro" id="IPR036366">
    <property type="entry name" value="PGBDSf"/>
</dbReference>
<evidence type="ECO:0000313" key="8">
    <source>
        <dbReference type="EMBL" id="PTQ84444.1"/>
    </source>
</evidence>
<dbReference type="SMART" id="SM00245">
    <property type="entry name" value="TSPc"/>
    <property type="match status" value="1"/>
</dbReference>
<dbReference type="EMBL" id="QAOM01000008">
    <property type="protein sequence ID" value="PTQ84444.1"/>
    <property type="molecule type" value="Genomic_DNA"/>
</dbReference>
<dbReference type="PROSITE" id="PS50106">
    <property type="entry name" value="PDZ"/>
    <property type="match status" value="1"/>
</dbReference>
<feature type="domain" description="PDZ" evidence="7">
    <location>
        <begin position="118"/>
        <end position="182"/>
    </location>
</feature>
<dbReference type="InterPro" id="IPR001478">
    <property type="entry name" value="PDZ"/>
</dbReference>
<keyword evidence="3 5" id="KW-0378">Hydrolase</keyword>
<dbReference type="Pfam" id="PF22694">
    <property type="entry name" value="CtpB_N-like"/>
    <property type="match status" value="1"/>
</dbReference>
<keyword evidence="9" id="KW-1185">Reference proteome</keyword>
<dbReference type="InterPro" id="IPR002477">
    <property type="entry name" value="Peptidoglycan-bd-like"/>
</dbReference>
<evidence type="ECO:0000256" key="5">
    <source>
        <dbReference type="RuleBase" id="RU004404"/>
    </source>
</evidence>
<dbReference type="GO" id="GO:0004175">
    <property type="term" value="F:endopeptidase activity"/>
    <property type="evidence" value="ECO:0007669"/>
    <property type="project" value="TreeGrafter"/>
</dbReference>
<gene>
    <name evidence="8" type="ORF">C8U37_10811</name>
</gene>
<keyword evidence="4 5" id="KW-0720">Serine protease</keyword>
<dbReference type="CDD" id="cd07560">
    <property type="entry name" value="Peptidase_S41_CPP"/>
    <property type="match status" value="1"/>
</dbReference>
<dbReference type="OrthoDB" id="9812068at2"/>
<dbReference type="Pfam" id="PF01471">
    <property type="entry name" value="PG_binding_1"/>
    <property type="match status" value="1"/>
</dbReference>
<evidence type="ECO:0000259" key="7">
    <source>
        <dbReference type="PROSITE" id="PS50106"/>
    </source>
</evidence>
<dbReference type="PANTHER" id="PTHR32060:SF30">
    <property type="entry name" value="CARBOXY-TERMINAL PROCESSING PROTEASE CTPA"/>
    <property type="match status" value="1"/>
</dbReference>
<dbReference type="SUPFAM" id="SSF47090">
    <property type="entry name" value="PGBD-like"/>
    <property type="match status" value="1"/>
</dbReference>
<feature type="transmembrane region" description="Helical" evidence="6">
    <location>
        <begin position="20"/>
        <end position="40"/>
    </location>
</feature>
<name>A0A2T5IKU0_9LACT</name>
<dbReference type="Gene3D" id="3.30.750.44">
    <property type="match status" value="1"/>
</dbReference>
<dbReference type="GO" id="GO:0030288">
    <property type="term" value="C:outer membrane-bounded periplasmic space"/>
    <property type="evidence" value="ECO:0007669"/>
    <property type="project" value="TreeGrafter"/>
</dbReference>
<dbReference type="Pfam" id="PF17820">
    <property type="entry name" value="PDZ_6"/>
    <property type="match status" value="1"/>
</dbReference>